<accession>A0ABP7AK23</accession>
<organism evidence="1 2">
    <name type="scientific">Lentzea roselyniae</name>
    <dbReference type="NCBI Taxonomy" id="531940"/>
    <lineage>
        <taxon>Bacteria</taxon>
        <taxon>Bacillati</taxon>
        <taxon>Actinomycetota</taxon>
        <taxon>Actinomycetes</taxon>
        <taxon>Pseudonocardiales</taxon>
        <taxon>Pseudonocardiaceae</taxon>
        <taxon>Lentzea</taxon>
    </lineage>
</organism>
<dbReference type="Proteomes" id="UP001500711">
    <property type="component" value="Unassembled WGS sequence"/>
</dbReference>
<keyword evidence="2" id="KW-1185">Reference proteome</keyword>
<sequence length="68" mass="6864">MGSDLPRGDTTGGAALSLVAAVGFGAGPDEQAVASATHSTAIKTRVPTNPLTHIWWVSCSSDRDGAEP</sequence>
<protein>
    <submittedName>
        <fullName evidence="1">Uncharacterized protein</fullName>
    </submittedName>
</protein>
<evidence type="ECO:0000313" key="1">
    <source>
        <dbReference type="EMBL" id="GAA3633593.1"/>
    </source>
</evidence>
<proteinExistence type="predicted"/>
<evidence type="ECO:0000313" key="2">
    <source>
        <dbReference type="Proteomes" id="UP001500711"/>
    </source>
</evidence>
<gene>
    <name evidence="1" type="ORF">GCM10022267_20410</name>
</gene>
<reference evidence="2" key="1">
    <citation type="journal article" date="2019" name="Int. J. Syst. Evol. Microbiol.">
        <title>The Global Catalogue of Microorganisms (GCM) 10K type strain sequencing project: providing services to taxonomists for standard genome sequencing and annotation.</title>
        <authorList>
            <consortium name="The Broad Institute Genomics Platform"/>
            <consortium name="The Broad Institute Genome Sequencing Center for Infectious Disease"/>
            <person name="Wu L."/>
            <person name="Ma J."/>
        </authorList>
    </citation>
    <scope>NUCLEOTIDE SEQUENCE [LARGE SCALE GENOMIC DNA]</scope>
    <source>
        <strain evidence="2">JCM 17494</strain>
    </source>
</reference>
<dbReference type="EMBL" id="BAABBE010000005">
    <property type="protein sequence ID" value="GAA3633593.1"/>
    <property type="molecule type" value="Genomic_DNA"/>
</dbReference>
<comment type="caution">
    <text evidence="1">The sequence shown here is derived from an EMBL/GenBank/DDBJ whole genome shotgun (WGS) entry which is preliminary data.</text>
</comment>
<name>A0ABP7AK23_9PSEU</name>